<reference evidence="1" key="2">
    <citation type="submission" date="2020-07" db="EMBL/GenBank/DDBJ databases">
        <authorList>
            <consortium name="NCBI Pathogen Detection Project"/>
        </authorList>
    </citation>
    <scope>NUCLEOTIDE SEQUENCE</scope>
    <source>
        <strain evidence="1">C8</strain>
    </source>
</reference>
<dbReference type="Proteomes" id="UP000859547">
    <property type="component" value="Unassembled WGS sequence"/>
</dbReference>
<dbReference type="EMBL" id="DACTCB010000011">
    <property type="protein sequence ID" value="HAT4308297.1"/>
    <property type="molecule type" value="Genomic_DNA"/>
</dbReference>
<dbReference type="AlphaFoldDB" id="A0A8H9UXB5"/>
<name>A0A8H9UXB5_CLOPF</name>
<sequence length="221" mass="26300">MQSLKAINFKWLLPNNSVFIDKLLDIEELEGITEDNLTKEDIKVLLGFSFDESQKLINEFYSEIYYKENKIGYINGYLVNLNIANIDKYIDLAAYLDSYKDIVDLLYFLCDFKCNKELLKKQIVYIDYYVIDKEYIDRSYDILKKCILKTLRNIYNSFYKTNISIIINIKNKFNESVINYLSKTNMKYRKYSKHSKMTIGNEIIEGNVEGEFLFENIKLRV</sequence>
<reference evidence="1" key="1">
    <citation type="journal article" date="2018" name="Genome Biol.">
        <title>SKESA: strategic k-mer extension for scrupulous assemblies.</title>
        <authorList>
            <person name="Souvorov A."/>
            <person name="Agarwala R."/>
            <person name="Lipman D.J."/>
        </authorList>
    </citation>
    <scope>NUCLEOTIDE SEQUENCE</scope>
    <source>
        <strain evidence="1">C8</strain>
    </source>
</reference>
<accession>A0A8H9UXB5</accession>
<organism evidence="1">
    <name type="scientific">Clostridium perfringens</name>
    <dbReference type="NCBI Taxonomy" id="1502"/>
    <lineage>
        <taxon>Bacteria</taxon>
        <taxon>Bacillati</taxon>
        <taxon>Bacillota</taxon>
        <taxon>Clostridia</taxon>
        <taxon>Eubacteriales</taxon>
        <taxon>Clostridiaceae</taxon>
        <taxon>Clostridium</taxon>
    </lineage>
</organism>
<gene>
    <name evidence="1" type="ORF">I9080_002107</name>
</gene>
<proteinExistence type="predicted"/>
<dbReference type="RefSeq" id="WP_004456690.1">
    <property type="nucleotide sequence ID" value="NZ_CATNXJ010000012.1"/>
</dbReference>
<protein>
    <submittedName>
        <fullName evidence="1">Uncharacterized protein</fullName>
    </submittedName>
</protein>
<comment type="caution">
    <text evidence="1">The sequence shown here is derived from an EMBL/GenBank/DDBJ whole genome shotgun (WGS) entry which is preliminary data.</text>
</comment>
<evidence type="ECO:0000313" key="1">
    <source>
        <dbReference type="EMBL" id="HAT4308297.1"/>
    </source>
</evidence>